<evidence type="ECO:0000256" key="3">
    <source>
        <dbReference type="ARBA" id="ARBA00023235"/>
    </source>
</evidence>
<sequence length="233" mass="26357">KGYRIFPIPDNIGGRYSVLTDVGLLGLAMANIDIEEFAAGFKYMRKITMSDDLWKNPSLLHAAARYAAWLKEKKIEVVATNSASLYGVVRWMEQLFPESEGHSGHGMWVSPSLYPEKLHANGQMVQQGERNILETFIMLKEHDNRISIPQDKDNLDGLNFLPDKGRDMNSINRMVIEGPAYAHYLGDVPNMTIEIPRRSAFSLGEIYYMMERSVAISGYLFGHNPFIQPGVED</sequence>
<feature type="non-terminal residue" evidence="4">
    <location>
        <position position="233"/>
    </location>
</feature>
<accession>X0Y3P0</accession>
<dbReference type="PRINTS" id="PR00662">
    <property type="entry name" value="G6PISOMERASE"/>
</dbReference>
<keyword evidence="1" id="KW-0312">Gluconeogenesis</keyword>
<dbReference type="Gene3D" id="3.40.50.10490">
    <property type="entry name" value="Glucose-6-phosphate isomerase like protein, domain 1"/>
    <property type="match status" value="2"/>
</dbReference>
<dbReference type="GO" id="GO:0006096">
    <property type="term" value="P:glycolytic process"/>
    <property type="evidence" value="ECO:0007669"/>
    <property type="project" value="UniProtKB-KW"/>
</dbReference>
<feature type="non-terminal residue" evidence="4">
    <location>
        <position position="1"/>
    </location>
</feature>
<dbReference type="PANTHER" id="PTHR11469">
    <property type="entry name" value="GLUCOSE-6-PHOSPHATE ISOMERASE"/>
    <property type="match status" value="1"/>
</dbReference>
<protein>
    <submittedName>
        <fullName evidence="4">Uncharacterized protein</fullName>
    </submittedName>
</protein>
<dbReference type="GO" id="GO:0006094">
    <property type="term" value="P:gluconeogenesis"/>
    <property type="evidence" value="ECO:0007669"/>
    <property type="project" value="UniProtKB-KW"/>
</dbReference>
<keyword evidence="2" id="KW-0324">Glycolysis</keyword>
<dbReference type="PANTHER" id="PTHR11469:SF1">
    <property type="entry name" value="GLUCOSE-6-PHOSPHATE ISOMERASE"/>
    <property type="match status" value="1"/>
</dbReference>
<dbReference type="GO" id="GO:0005829">
    <property type="term" value="C:cytosol"/>
    <property type="evidence" value="ECO:0007669"/>
    <property type="project" value="TreeGrafter"/>
</dbReference>
<dbReference type="CDD" id="cd05016">
    <property type="entry name" value="SIS_PGI_2"/>
    <property type="match status" value="1"/>
</dbReference>
<evidence type="ECO:0000256" key="1">
    <source>
        <dbReference type="ARBA" id="ARBA00022432"/>
    </source>
</evidence>
<organism evidence="4">
    <name type="scientific">marine sediment metagenome</name>
    <dbReference type="NCBI Taxonomy" id="412755"/>
    <lineage>
        <taxon>unclassified sequences</taxon>
        <taxon>metagenomes</taxon>
        <taxon>ecological metagenomes</taxon>
    </lineage>
</organism>
<dbReference type="GO" id="GO:0004347">
    <property type="term" value="F:glucose-6-phosphate isomerase activity"/>
    <property type="evidence" value="ECO:0007669"/>
    <property type="project" value="InterPro"/>
</dbReference>
<dbReference type="GO" id="GO:0051156">
    <property type="term" value="P:glucose 6-phosphate metabolic process"/>
    <property type="evidence" value="ECO:0007669"/>
    <property type="project" value="TreeGrafter"/>
</dbReference>
<proteinExistence type="predicted"/>
<dbReference type="AlphaFoldDB" id="X0Y3P0"/>
<dbReference type="GO" id="GO:0048029">
    <property type="term" value="F:monosaccharide binding"/>
    <property type="evidence" value="ECO:0007669"/>
    <property type="project" value="TreeGrafter"/>
</dbReference>
<reference evidence="4" key="1">
    <citation type="journal article" date="2014" name="Front. Microbiol.">
        <title>High frequency of phylogenetically diverse reductive dehalogenase-homologous genes in deep subseafloor sedimentary metagenomes.</title>
        <authorList>
            <person name="Kawai M."/>
            <person name="Futagami T."/>
            <person name="Toyoda A."/>
            <person name="Takaki Y."/>
            <person name="Nishi S."/>
            <person name="Hori S."/>
            <person name="Arai W."/>
            <person name="Tsubouchi T."/>
            <person name="Morono Y."/>
            <person name="Uchiyama I."/>
            <person name="Ito T."/>
            <person name="Fujiyama A."/>
            <person name="Inagaki F."/>
            <person name="Takami H."/>
        </authorList>
    </citation>
    <scope>NUCLEOTIDE SEQUENCE</scope>
    <source>
        <strain evidence="4">Expedition CK06-06</strain>
    </source>
</reference>
<dbReference type="EMBL" id="BARS01051988">
    <property type="protein sequence ID" value="GAG50524.1"/>
    <property type="molecule type" value="Genomic_DNA"/>
</dbReference>
<dbReference type="InterPro" id="IPR035482">
    <property type="entry name" value="SIS_PGI_2"/>
</dbReference>
<gene>
    <name evidence="4" type="ORF">S01H1_77364</name>
</gene>
<dbReference type="Pfam" id="PF00342">
    <property type="entry name" value="PGI"/>
    <property type="match status" value="1"/>
</dbReference>
<evidence type="ECO:0000313" key="4">
    <source>
        <dbReference type="EMBL" id="GAG50524.1"/>
    </source>
</evidence>
<dbReference type="SUPFAM" id="SSF53697">
    <property type="entry name" value="SIS domain"/>
    <property type="match status" value="1"/>
</dbReference>
<dbReference type="InterPro" id="IPR046348">
    <property type="entry name" value="SIS_dom_sf"/>
</dbReference>
<dbReference type="PROSITE" id="PS51463">
    <property type="entry name" value="P_GLUCOSE_ISOMERASE_3"/>
    <property type="match status" value="1"/>
</dbReference>
<dbReference type="GO" id="GO:0097367">
    <property type="term" value="F:carbohydrate derivative binding"/>
    <property type="evidence" value="ECO:0007669"/>
    <property type="project" value="InterPro"/>
</dbReference>
<keyword evidence="3" id="KW-0413">Isomerase</keyword>
<name>X0Y3P0_9ZZZZ</name>
<dbReference type="InterPro" id="IPR001672">
    <property type="entry name" value="G6P_Isomerase"/>
</dbReference>
<evidence type="ECO:0000256" key="2">
    <source>
        <dbReference type="ARBA" id="ARBA00023152"/>
    </source>
</evidence>
<comment type="caution">
    <text evidence="4">The sequence shown here is derived from an EMBL/GenBank/DDBJ whole genome shotgun (WGS) entry which is preliminary data.</text>
</comment>